<gene>
    <name evidence="7" type="ORF">PISL3812_08233</name>
</gene>
<keyword evidence="3 6" id="KW-1133">Transmembrane helix</keyword>
<feature type="region of interest" description="Disordered" evidence="5">
    <location>
        <begin position="45"/>
        <end position="74"/>
    </location>
</feature>
<dbReference type="SUPFAM" id="SSF103473">
    <property type="entry name" value="MFS general substrate transporter"/>
    <property type="match status" value="1"/>
</dbReference>
<dbReference type="InterPro" id="IPR011701">
    <property type="entry name" value="MFS"/>
</dbReference>
<dbReference type="Gene3D" id="1.20.1250.20">
    <property type="entry name" value="MFS general substrate transporter like domains"/>
    <property type="match status" value="2"/>
</dbReference>
<evidence type="ECO:0000256" key="6">
    <source>
        <dbReference type="SAM" id="Phobius"/>
    </source>
</evidence>
<proteinExistence type="predicted"/>
<evidence type="ECO:0000256" key="1">
    <source>
        <dbReference type="ARBA" id="ARBA00004141"/>
    </source>
</evidence>
<feature type="transmembrane region" description="Helical" evidence="6">
    <location>
        <begin position="238"/>
        <end position="260"/>
    </location>
</feature>
<feature type="transmembrane region" description="Helical" evidence="6">
    <location>
        <begin position="146"/>
        <end position="166"/>
    </location>
</feature>
<keyword evidence="2 6" id="KW-0812">Transmembrane</keyword>
<feature type="transmembrane region" description="Helical" evidence="6">
    <location>
        <begin position="106"/>
        <end position="126"/>
    </location>
</feature>
<dbReference type="OrthoDB" id="4078873at2759"/>
<dbReference type="EMBL" id="CVMT01000009">
    <property type="protein sequence ID" value="CRG91185.1"/>
    <property type="molecule type" value="Genomic_DNA"/>
</dbReference>
<evidence type="ECO:0000313" key="7">
    <source>
        <dbReference type="EMBL" id="CRG91185.1"/>
    </source>
</evidence>
<feature type="transmembrane region" description="Helical" evidence="6">
    <location>
        <begin position="325"/>
        <end position="350"/>
    </location>
</feature>
<protein>
    <submittedName>
        <fullName evidence="7">Siderophore iron transporter mirB</fullName>
    </submittedName>
</protein>
<feature type="transmembrane region" description="Helical" evidence="6">
    <location>
        <begin position="457"/>
        <end position="480"/>
    </location>
</feature>
<dbReference type="PANTHER" id="PTHR23501:SF107">
    <property type="entry name" value="TRANSPORTER, PUTATIVE (AFU_ORTHOLOGUE AFUA_7G04730)-RELATED"/>
    <property type="match status" value="1"/>
</dbReference>
<reference evidence="7 8" key="1">
    <citation type="submission" date="2015-04" db="EMBL/GenBank/DDBJ databases">
        <authorList>
            <person name="Syromyatnikov M.Y."/>
            <person name="Popov V.N."/>
        </authorList>
    </citation>
    <scope>NUCLEOTIDE SEQUENCE [LARGE SCALE GENOMIC DNA]</scope>
    <source>
        <strain evidence="7">WF-38-12</strain>
    </source>
</reference>
<organism evidence="7 8">
    <name type="scientific">Talaromyces islandicus</name>
    <name type="common">Penicillium islandicum</name>
    <dbReference type="NCBI Taxonomy" id="28573"/>
    <lineage>
        <taxon>Eukaryota</taxon>
        <taxon>Fungi</taxon>
        <taxon>Dikarya</taxon>
        <taxon>Ascomycota</taxon>
        <taxon>Pezizomycotina</taxon>
        <taxon>Eurotiomycetes</taxon>
        <taxon>Eurotiomycetidae</taxon>
        <taxon>Eurotiales</taxon>
        <taxon>Trichocomaceae</taxon>
        <taxon>Talaromyces</taxon>
        <taxon>Talaromyces sect. Islandici</taxon>
    </lineage>
</organism>
<dbReference type="AlphaFoldDB" id="A0A0U1M6G1"/>
<dbReference type="Pfam" id="PF07690">
    <property type="entry name" value="MFS_1"/>
    <property type="match status" value="1"/>
</dbReference>
<comment type="subcellular location">
    <subcellularLocation>
        <location evidence="1">Membrane</location>
        <topology evidence="1">Multi-pass membrane protein</topology>
    </subcellularLocation>
</comment>
<feature type="compositionally biased region" description="Basic and acidic residues" evidence="5">
    <location>
        <begin position="51"/>
        <end position="65"/>
    </location>
</feature>
<dbReference type="GO" id="GO:0022857">
    <property type="term" value="F:transmembrane transporter activity"/>
    <property type="evidence" value="ECO:0007669"/>
    <property type="project" value="InterPro"/>
</dbReference>
<evidence type="ECO:0000313" key="8">
    <source>
        <dbReference type="Proteomes" id="UP000054383"/>
    </source>
</evidence>
<feature type="transmembrane region" description="Helical" evidence="6">
    <location>
        <begin position="389"/>
        <end position="410"/>
    </location>
</feature>
<dbReference type="InterPro" id="IPR036259">
    <property type="entry name" value="MFS_trans_sf"/>
</dbReference>
<feature type="transmembrane region" description="Helical" evidence="6">
    <location>
        <begin position="508"/>
        <end position="527"/>
    </location>
</feature>
<keyword evidence="8" id="KW-1185">Reference proteome</keyword>
<evidence type="ECO:0000256" key="2">
    <source>
        <dbReference type="ARBA" id="ARBA00022692"/>
    </source>
</evidence>
<dbReference type="Proteomes" id="UP000054383">
    <property type="component" value="Unassembled WGS sequence"/>
</dbReference>
<evidence type="ECO:0000256" key="3">
    <source>
        <dbReference type="ARBA" id="ARBA00022989"/>
    </source>
</evidence>
<evidence type="ECO:0000256" key="5">
    <source>
        <dbReference type="SAM" id="MobiDB-lite"/>
    </source>
</evidence>
<dbReference type="OMA" id="YLYNWAI"/>
<feature type="transmembrane region" description="Helical" evidence="6">
    <location>
        <begin position="83"/>
        <end position="99"/>
    </location>
</feature>
<evidence type="ECO:0000256" key="4">
    <source>
        <dbReference type="ARBA" id="ARBA00023136"/>
    </source>
</evidence>
<feature type="transmembrane region" description="Helical" evidence="6">
    <location>
        <begin position="362"/>
        <end position="383"/>
    </location>
</feature>
<name>A0A0U1M6G1_TALIS</name>
<keyword evidence="4 6" id="KW-0472">Membrane</keyword>
<dbReference type="PANTHER" id="PTHR23501">
    <property type="entry name" value="MAJOR FACILITATOR SUPERFAMILY"/>
    <property type="match status" value="1"/>
</dbReference>
<dbReference type="GO" id="GO:0005886">
    <property type="term" value="C:plasma membrane"/>
    <property type="evidence" value="ECO:0007669"/>
    <property type="project" value="TreeGrafter"/>
</dbReference>
<feature type="transmembrane region" description="Helical" evidence="6">
    <location>
        <begin position="12"/>
        <end position="30"/>
    </location>
</feature>
<feature type="transmembrane region" description="Helical" evidence="6">
    <location>
        <begin position="173"/>
        <end position="192"/>
    </location>
</feature>
<feature type="transmembrane region" description="Helical" evidence="6">
    <location>
        <begin position="422"/>
        <end position="445"/>
    </location>
</feature>
<sequence>MSSCIPLATLNLVLFSTFVTISKGTLFAMLPTRPEELRSSRIHNEPPQCEQHSENPAEPEGDNRETLQSQGNDDKFITSTPPTVVYMGVLLVFFICSLQQQTNNSLFVYVLSYFSGHPTVASLGLINSSFSGVFNLLFTNNLRLGSYLSSFVSIILGTSLGFVLLATSRTQAALVWGQLLCFLGYQGLFYVLDVITCDISSLDNRACLLALSRFPYIINTFVGPNLAQKIHRENSWRLAYGVFGGILPAMCAPLAVILLIESRAKAKTRVHVTPQRTNSLPLWKELGRIVHDFDCVLFWVAFVIWEAAYARRRFAAFHLLINPTVLGACVAGTILFISFYCVAAYFLSYIQVVYNTPISQAGYIYNIHTIGACCFAILAGISIRATGRFKWLAFSAMTWHLIATGLLLYFRQPKRNIAQLAVSQFLISVSGGLLGICGQMAILAADTHTGPATVLGLLFLFTSFGGAVGQAIASAIYTFYMPKALQKYLPADVQPPIRQAVIKAYSEVMRHLCVAGLCVLPVAWFSIAGWKNVNVKKAEQKDSEAT</sequence>
<accession>A0A0U1M6G1</accession>